<reference evidence="1 2" key="1">
    <citation type="submission" date="2024-08" db="EMBL/GenBank/DDBJ databases">
        <authorList>
            <person name="Cucini C."/>
            <person name="Frati F."/>
        </authorList>
    </citation>
    <scope>NUCLEOTIDE SEQUENCE [LARGE SCALE GENOMIC DNA]</scope>
</reference>
<proteinExistence type="predicted"/>
<evidence type="ECO:0000313" key="2">
    <source>
        <dbReference type="Proteomes" id="UP001642540"/>
    </source>
</evidence>
<sequence>MTGDRKCKETLCTALLACLHARFTLLQIPSSQTAFNTIHGATPESTAVITRFESRIVKELKVFIPDDSQTWNDLYDSRANKQDLTQAGSEIETAVDVD</sequence>
<gene>
    <name evidence="1" type="ORF">ODALV1_LOCUS14706</name>
</gene>
<dbReference type="Proteomes" id="UP001642540">
    <property type="component" value="Unassembled WGS sequence"/>
</dbReference>
<name>A0ABP1QWL0_9HEXA</name>
<comment type="caution">
    <text evidence="1">The sequence shown here is derived from an EMBL/GenBank/DDBJ whole genome shotgun (WGS) entry which is preliminary data.</text>
</comment>
<accession>A0ABP1QWL0</accession>
<protein>
    <submittedName>
        <fullName evidence="1">Uncharacterized protein</fullName>
    </submittedName>
</protein>
<organism evidence="1 2">
    <name type="scientific">Orchesella dallaii</name>
    <dbReference type="NCBI Taxonomy" id="48710"/>
    <lineage>
        <taxon>Eukaryota</taxon>
        <taxon>Metazoa</taxon>
        <taxon>Ecdysozoa</taxon>
        <taxon>Arthropoda</taxon>
        <taxon>Hexapoda</taxon>
        <taxon>Collembola</taxon>
        <taxon>Entomobryomorpha</taxon>
        <taxon>Entomobryoidea</taxon>
        <taxon>Orchesellidae</taxon>
        <taxon>Orchesellinae</taxon>
        <taxon>Orchesella</taxon>
    </lineage>
</organism>
<dbReference type="EMBL" id="CAXLJM020000046">
    <property type="protein sequence ID" value="CAL8111077.1"/>
    <property type="molecule type" value="Genomic_DNA"/>
</dbReference>
<keyword evidence="2" id="KW-1185">Reference proteome</keyword>
<evidence type="ECO:0000313" key="1">
    <source>
        <dbReference type="EMBL" id="CAL8111077.1"/>
    </source>
</evidence>